<dbReference type="AlphaFoldDB" id="A0A515D6K2"/>
<dbReference type="Proteomes" id="UP000316798">
    <property type="component" value="Chromosome"/>
</dbReference>
<evidence type="ECO:0000313" key="1">
    <source>
        <dbReference type="EMBL" id="QDL36021.1"/>
    </source>
</evidence>
<dbReference type="KEGG" id="rhf:EUB48_00960"/>
<sequence>MATASRPETFPLPAQCINRQESPSRKQAMHLPRSAATLALVLATGAARAALGGHATDVPADATRLQARAFSAQTRAGTATGAAFTRHQMTLPAGGSAVEFVDASGNAFAVSWAAPIMPDLSVLLGSYKASLDAAQQAPHTLRSPRLLQADDGDWVLVSTGHLRAYSGYSYLRSRLPAGFDLQELAQ</sequence>
<reference evidence="1 2" key="1">
    <citation type="submission" date="2019-01" db="EMBL/GenBank/DDBJ databases">
        <title>Genomic insights into a novel species Rhodoferax sp.</title>
        <authorList>
            <person name="Jin L."/>
        </authorList>
    </citation>
    <scope>NUCLEOTIDE SEQUENCE [LARGE SCALE GENOMIC DNA]</scope>
    <source>
        <strain evidence="1 2">CHu59-6-5</strain>
    </source>
</reference>
<dbReference type="OrthoDB" id="7561239at2"/>
<protein>
    <submittedName>
        <fullName evidence="1">DUF2844 domain-containing protein</fullName>
    </submittedName>
</protein>
<keyword evidence="2" id="KW-1185">Reference proteome</keyword>
<gene>
    <name evidence="1" type="ORF">EUB48_00960</name>
</gene>
<dbReference type="InterPro" id="IPR021267">
    <property type="entry name" value="DUF2844"/>
</dbReference>
<name>A0A515D6K2_9BURK</name>
<dbReference type="EMBL" id="CP035503">
    <property type="protein sequence ID" value="QDL36021.1"/>
    <property type="molecule type" value="Genomic_DNA"/>
</dbReference>
<evidence type="ECO:0000313" key="2">
    <source>
        <dbReference type="Proteomes" id="UP000316798"/>
    </source>
</evidence>
<proteinExistence type="predicted"/>
<accession>A0A515D6K2</accession>
<dbReference type="Pfam" id="PF11005">
    <property type="entry name" value="DUF2844"/>
    <property type="match status" value="1"/>
</dbReference>
<organism evidence="1 2">
    <name type="scientific">Rhodoferax sediminis</name>
    <dbReference type="NCBI Taxonomy" id="2509614"/>
    <lineage>
        <taxon>Bacteria</taxon>
        <taxon>Pseudomonadati</taxon>
        <taxon>Pseudomonadota</taxon>
        <taxon>Betaproteobacteria</taxon>
        <taxon>Burkholderiales</taxon>
        <taxon>Comamonadaceae</taxon>
        <taxon>Rhodoferax</taxon>
    </lineage>
</organism>